<accession>A0AAV7QB43</accession>
<keyword evidence="2" id="KW-1185">Reference proteome</keyword>
<reference evidence="1" key="1">
    <citation type="journal article" date="2022" name="bioRxiv">
        <title>Sequencing and chromosome-scale assembly of the giantPleurodeles waltlgenome.</title>
        <authorList>
            <person name="Brown T."/>
            <person name="Elewa A."/>
            <person name="Iarovenko S."/>
            <person name="Subramanian E."/>
            <person name="Araus A.J."/>
            <person name="Petzold A."/>
            <person name="Susuki M."/>
            <person name="Suzuki K.-i.T."/>
            <person name="Hayashi T."/>
            <person name="Toyoda A."/>
            <person name="Oliveira C."/>
            <person name="Osipova E."/>
            <person name="Leigh N.D."/>
            <person name="Simon A."/>
            <person name="Yun M.H."/>
        </authorList>
    </citation>
    <scope>NUCLEOTIDE SEQUENCE</scope>
    <source>
        <strain evidence="1">20211129_DDA</strain>
        <tissue evidence="1">Liver</tissue>
    </source>
</reference>
<comment type="caution">
    <text evidence="1">The sequence shown here is derived from an EMBL/GenBank/DDBJ whole genome shotgun (WGS) entry which is preliminary data.</text>
</comment>
<dbReference type="Proteomes" id="UP001066276">
    <property type="component" value="Chromosome 6"/>
</dbReference>
<evidence type="ECO:0000313" key="2">
    <source>
        <dbReference type="Proteomes" id="UP001066276"/>
    </source>
</evidence>
<evidence type="ECO:0000313" key="1">
    <source>
        <dbReference type="EMBL" id="KAJ1135350.1"/>
    </source>
</evidence>
<dbReference type="AlphaFoldDB" id="A0AAV7QB43"/>
<name>A0AAV7QB43_PLEWA</name>
<sequence length="70" mass="8067">TELIDGSARSMTSSRSNSFTVIPNQRYRRSTRRSSQLLSNADVDFQHLTALGYFQILPLEIFHMVLEYLS</sequence>
<gene>
    <name evidence="1" type="ORF">NDU88_001790</name>
</gene>
<feature type="non-terminal residue" evidence="1">
    <location>
        <position position="1"/>
    </location>
</feature>
<organism evidence="1 2">
    <name type="scientific">Pleurodeles waltl</name>
    <name type="common">Iberian ribbed newt</name>
    <dbReference type="NCBI Taxonomy" id="8319"/>
    <lineage>
        <taxon>Eukaryota</taxon>
        <taxon>Metazoa</taxon>
        <taxon>Chordata</taxon>
        <taxon>Craniata</taxon>
        <taxon>Vertebrata</taxon>
        <taxon>Euteleostomi</taxon>
        <taxon>Amphibia</taxon>
        <taxon>Batrachia</taxon>
        <taxon>Caudata</taxon>
        <taxon>Salamandroidea</taxon>
        <taxon>Salamandridae</taxon>
        <taxon>Pleurodelinae</taxon>
        <taxon>Pleurodeles</taxon>
    </lineage>
</organism>
<protein>
    <submittedName>
        <fullName evidence="1">Uncharacterized protein</fullName>
    </submittedName>
</protein>
<dbReference type="EMBL" id="JANPWB010000010">
    <property type="protein sequence ID" value="KAJ1135350.1"/>
    <property type="molecule type" value="Genomic_DNA"/>
</dbReference>
<feature type="non-terminal residue" evidence="1">
    <location>
        <position position="70"/>
    </location>
</feature>
<proteinExistence type="predicted"/>